<protein>
    <submittedName>
        <fullName evidence="3">Energy-coupling factor transporter transmembrane protein EcfT</fullName>
    </submittedName>
</protein>
<evidence type="ECO:0000256" key="1">
    <source>
        <dbReference type="SAM" id="MobiDB-lite"/>
    </source>
</evidence>
<accession>A0ABT9YNB2</accession>
<gene>
    <name evidence="3" type="ORF">J2S05_003805</name>
</gene>
<sequence>MRRFFQIAFPTLIILALIGFITSIINDPLQVLRSILIFAGIAAAIFFIYRFYMSRKYGVPIFHSNEGPTRAQLKKAKRTSTVRSAGPVNHSKLKPATTKQMKRNQKPFKKVASRRSGPQLTVIEGKKNKFKSKKKNRASF</sequence>
<comment type="caution">
    <text evidence="3">The sequence shown here is derived from an EMBL/GenBank/DDBJ whole genome shotgun (WGS) entry which is preliminary data.</text>
</comment>
<name>A0ABT9YNB2_9BACI</name>
<dbReference type="Proteomes" id="UP001225034">
    <property type="component" value="Unassembled WGS sequence"/>
</dbReference>
<dbReference type="InterPro" id="IPR048110">
    <property type="entry name" value="SA1362/YqhP-like"/>
</dbReference>
<feature type="region of interest" description="Disordered" evidence="1">
    <location>
        <begin position="77"/>
        <end position="140"/>
    </location>
</feature>
<dbReference type="NCBIfam" id="NF041554">
    <property type="entry name" value="SA1362_fam"/>
    <property type="match status" value="1"/>
</dbReference>
<evidence type="ECO:0000313" key="3">
    <source>
        <dbReference type="EMBL" id="MDQ0208981.1"/>
    </source>
</evidence>
<evidence type="ECO:0000256" key="2">
    <source>
        <dbReference type="SAM" id="Phobius"/>
    </source>
</evidence>
<feature type="transmembrane region" description="Helical" evidence="2">
    <location>
        <begin position="31"/>
        <end position="52"/>
    </location>
</feature>
<dbReference type="RefSeq" id="WP_306985478.1">
    <property type="nucleotide sequence ID" value="NZ_JAUSUA010000007.1"/>
</dbReference>
<feature type="compositionally biased region" description="Basic residues" evidence="1">
    <location>
        <begin position="100"/>
        <end position="113"/>
    </location>
</feature>
<feature type="compositionally biased region" description="Basic residues" evidence="1">
    <location>
        <begin position="128"/>
        <end position="140"/>
    </location>
</feature>
<keyword evidence="2" id="KW-0472">Membrane</keyword>
<dbReference type="EMBL" id="JAUSUA010000007">
    <property type="protein sequence ID" value="MDQ0208981.1"/>
    <property type="molecule type" value="Genomic_DNA"/>
</dbReference>
<proteinExistence type="predicted"/>
<keyword evidence="4" id="KW-1185">Reference proteome</keyword>
<keyword evidence="2 3" id="KW-0812">Transmembrane</keyword>
<evidence type="ECO:0000313" key="4">
    <source>
        <dbReference type="Proteomes" id="UP001225034"/>
    </source>
</evidence>
<reference evidence="3 4" key="1">
    <citation type="submission" date="2023-07" db="EMBL/GenBank/DDBJ databases">
        <title>Genomic Encyclopedia of Type Strains, Phase IV (KMG-IV): sequencing the most valuable type-strain genomes for metagenomic binning, comparative biology and taxonomic classification.</title>
        <authorList>
            <person name="Goeker M."/>
        </authorList>
    </citation>
    <scope>NUCLEOTIDE SEQUENCE [LARGE SCALE GENOMIC DNA]</scope>
    <source>
        <strain evidence="3 4">DSM 19154</strain>
    </source>
</reference>
<keyword evidence="2" id="KW-1133">Transmembrane helix</keyword>
<feature type="transmembrane region" description="Helical" evidence="2">
    <location>
        <begin position="7"/>
        <end position="25"/>
    </location>
</feature>
<organism evidence="3 4">
    <name type="scientific">Alkalicoccobacillus murimartini</name>
    <dbReference type="NCBI Taxonomy" id="171685"/>
    <lineage>
        <taxon>Bacteria</taxon>
        <taxon>Bacillati</taxon>
        <taxon>Bacillota</taxon>
        <taxon>Bacilli</taxon>
        <taxon>Bacillales</taxon>
        <taxon>Bacillaceae</taxon>
        <taxon>Alkalicoccobacillus</taxon>
    </lineage>
</organism>